<accession>A0ABD3ZZ50</accession>
<dbReference type="Proteomes" id="UP000031970">
    <property type="component" value="Unassembled WGS sequence"/>
</dbReference>
<dbReference type="RefSeq" id="WP_041053019.1">
    <property type="nucleotide sequence ID" value="NZ_JSXS01000013.1"/>
</dbReference>
<evidence type="ECO:0008006" key="3">
    <source>
        <dbReference type="Google" id="ProtNLM"/>
    </source>
</evidence>
<name>A0ABD3ZZ50_BACIU</name>
<organism evidence="1 2">
    <name type="scientific">Bacillus subtilis subsp. subtilis</name>
    <dbReference type="NCBI Taxonomy" id="135461"/>
    <lineage>
        <taxon>Bacteria</taxon>
        <taxon>Bacillati</taxon>
        <taxon>Bacillota</taxon>
        <taxon>Bacilli</taxon>
        <taxon>Bacillales</taxon>
        <taxon>Bacillaceae</taxon>
        <taxon>Bacillus</taxon>
    </lineage>
</organism>
<dbReference type="Pfam" id="PF11114">
    <property type="entry name" value="Minor_capsid_2"/>
    <property type="match status" value="1"/>
</dbReference>
<comment type="caution">
    <text evidence="1">The sequence shown here is derived from an EMBL/GenBank/DDBJ whole genome shotgun (WGS) entry which is preliminary data.</text>
</comment>
<dbReference type="AlphaFoldDB" id="A0ABD3ZZ50"/>
<dbReference type="InterPro" id="IPR021080">
    <property type="entry name" value="Minor_capsid_protein"/>
</dbReference>
<dbReference type="EMBL" id="JSXS01000013">
    <property type="protein sequence ID" value="KIL33466.1"/>
    <property type="molecule type" value="Genomic_DNA"/>
</dbReference>
<reference evidence="1 2" key="1">
    <citation type="submission" date="2014-11" db="EMBL/GenBank/DDBJ databases">
        <title>Draft Genome Sequences of Nine Bacillus subtilis Strains that Form Spores with High Heat-Resistance.</title>
        <authorList>
            <person name="Krawcyk A.O."/>
            <person name="Berendsen E.M."/>
            <person name="de Jong A."/>
            <person name="Holsappel S."/>
            <person name="Eijlander R.T."/>
            <person name="Wells-Bennik M."/>
            <person name="Kuipers O.P."/>
        </authorList>
    </citation>
    <scope>NUCLEOTIDE SEQUENCE [LARGE SCALE GENOMIC DNA]</scope>
    <source>
        <strain evidence="1 2">B4067</strain>
    </source>
</reference>
<sequence length="115" mass="13537">MRSHVRVDLGNLSRRVDNFDKEGQFLLSSEVLKDSNYYAPHDTGNLIASSQRASDLENGKLIWDTPYAKKVYYNPQYNFSKDKNPNARGLWFEAAKAYFLPRWLRVMENLRNRTF</sequence>
<proteinExistence type="predicted"/>
<protein>
    <recommendedName>
        <fullName evidence="3">Minor capsid protein</fullName>
    </recommendedName>
</protein>
<gene>
    <name evidence="1" type="ORF">B4067_4685</name>
</gene>
<evidence type="ECO:0000313" key="2">
    <source>
        <dbReference type="Proteomes" id="UP000031970"/>
    </source>
</evidence>
<evidence type="ECO:0000313" key="1">
    <source>
        <dbReference type="EMBL" id="KIL33466.1"/>
    </source>
</evidence>